<proteinExistence type="inferred from homology"/>
<organism evidence="8 9">
    <name type="scientific">Patella caerulea</name>
    <name type="common">Rayed Mediterranean limpet</name>
    <dbReference type="NCBI Taxonomy" id="87958"/>
    <lineage>
        <taxon>Eukaryota</taxon>
        <taxon>Metazoa</taxon>
        <taxon>Spiralia</taxon>
        <taxon>Lophotrochozoa</taxon>
        <taxon>Mollusca</taxon>
        <taxon>Gastropoda</taxon>
        <taxon>Patellogastropoda</taxon>
        <taxon>Patelloidea</taxon>
        <taxon>Patellidae</taxon>
        <taxon>Patella</taxon>
    </lineage>
</organism>
<dbReference type="GO" id="GO:0005230">
    <property type="term" value="F:extracellular ligand-gated monoatomic ion channel activity"/>
    <property type="evidence" value="ECO:0007669"/>
    <property type="project" value="InterPro"/>
</dbReference>
<dbReference type="Proteomes" id="UP001347796">
    <property type="component" value="Unassembled WGS sequence"/>
</dbReference>
<dbReference type="InterPro" id="IPR036734">
    <property type="entry name" value="Neur_chan_lig-bd_sf"/>
</dbReference>
<dbReference type="InterPro" id="IPR006029">
    <property type="entry name" value="Neurotrans-gated_channel_TM"/>
</dbReference>
<dbReference type="EMBL" id="JAZGQO010000001">
    <property type="protein sequence ID" value="KAK6195170.1"/>
    <property type="molecule type" value="Genomic_DNA"/>
</dbReference>
<feature type="transmembrane region" description="Helical" evidence="5">
    <location>
        <begin position="244"/>
        <end position="266"/>
    </location>
</feature>
<dbReference type="Gene3D" id="1.20.58.390">
    <property type="entry name" value="Neurotransmitter-gated ion-channel transmembrane domain"/>
    <property type="match status" value="1"/>
</dbReference>
<dbReference type="PANTHER" id="PTHR18945">
    <property type="entry name" value="NEUROTRANSMITTER GATED ION CHANNEL"/>
    <property type="match status" value="1"/>
</dbReference>
<reference evidence="8 9" key="1">
    <citation type="submission" date="2024-01" db="EMBL/GenBank/DDBJ databases">
        <title>The genome of the rayed Mediterranean limpet Patella caerulea (Linnaeus, 1758).</title>
        <authorList>
            <person name="Anh-Thu Weber A."/>
            <person name="Halstead-Nussloch G."/>
        </authorList>
    </citation>
    <scope>NUCLEOTIDE SEQUENCE [LARGE SCALE GENOMIC DNA]</scope>
    <source>
        <strain evidence="8">AATW-2023a</strain>
        <tissue evidence="8">Whole specimen</tissue>
    </source>
</reference>
<dbReference type="GO" id="GO:0004888">
    <property type="term" value="F:transmembrane signaling receptor activity"/>
    <property type="evidence" value="ECO:0007669"/>
    <property type="project" value="InterPro"/>
</dbReference>
<feature type="transmembrane region" description="Helical" evidence="5">
    <location>
        <begin position="302"/>
        <end position="327"/>
    </location>
</feature>
<keyword evidence="5" id="KW-0406">Ion transport</keyword>
<evidence type="ECO:0000256" key="4">
    <source>
        <dbReference type="ARBA" id="ARBA00023136"/>
    </source>
</evidence>
<evidence type="ECO:0000256" key="5">
    <source>
        <dbReference type="RuleBase" id="RU000687"/>
    </source>
</evidence>
<dbReference type="Pfam" id="PF02932">
    <property type="entry name" value="Neur_chan_memb"/>
    <property type="match status" value="1"/>
</dbReference>
<dbReference type="InterPro" id="IPR036719">
    <property type="entry name" value="Neuro-gated_channel_TM_sf"/>
</dbReference>
<evidence type="ECO:0000259" key="7">
    <source>
        <dbReference type="Pfam" id="PF02932"/>
    </source>
</evidence>
<sequence length="431" mass="48435">MAIFLGTTSTVLCTTIIISMLLVIPIYSFNESLFIKNLLAGYDPLVRPSQNGEDTFVTLYISPLIIVDLDEREQLLKTAIFSTMLWQDNLLTWETVNSTLTSLILPENYIWTPDIMIVNSANTDIKLDTAKSKAFVHNYPYPHVILSVNNIYVTTCSVQVLKFPFDTQICKILLFPNGGNASKIILRTDSNTGINFAVFQNSSEWDLVDLSVHSEMRLETIGQDSYYSAAIITFTIKRRALTHVVNSLLPVVCLSLLNSFVFILPADGGERTGVSISLLLSYAIYMTYINQSLPSNSNTLSYFSIYLVCLICKSSLIAMATTISLWLHDKKKGQAVVWSPFTRTPSQKITPEDQLKKTKTSAMKLQDMNSFGEDKFEQDSQLNTKVNCTSQGARQPNEWSVRAIKFDWFCCIFFISCSMLMPTVCIALMLS</sequence>
<feature type="transmembrane region" description="Helical" evidence="5">
    <location>
        <begin position="406"/>
        <end position="430"/>
    </location>
</feature>
<keyword evidence="2 5" id="KW-0812">Transmembrane</keyword>
<keyword evidence="5" id="KW-0813">Transport</keyword>
<dbReference type="CDD" id="cd18989">
    <property type="entry name" value="LGIC_ECD_cation"/>
    <property type="match status" value="1"/>
</dbReference>
<keyword evidence="4 5" id="KW-0472">Membrane</keyword>
<keyword evidence="9" id="KW-1185">Reference proteome</keyword>
<dbReference type="Gene3D" id="2.70.170.10">
    <property type="entry name" value="Neurotransmitter-gated ion-channel ligand-binding domain"/>
    <property type="match status" value="1"/>
</dbReference>
<dbReference type="AlphaFoldDB" id="A0AAN8KEA6"/>
<dbReference type="Pfam" id="PF02931">
    <property type="entry name" value="Neur_chan_LBD"/>
    <property type="match status" value="1"/>
</dbReference>
<evidence type="ECO:0000256" key="3">
    <source>
        <dbReference type="ARBA" id="ARBA00022989"/>
    </source>
</evidence>
<comment type="caution">
    <text evidence="8">The sequence shown here is derived from an EMBL/GenBank/DDBJ whole genome shotgun (WGS) entry which is preliminary data.</text>
</comment>
<gene>
    <name evidence="8" type="ORF">SNE40_000649</name>
</gene>
<dbReference type="PRINTS" id="PR00252">
    <property type="entry name" value="NRIONCHANNEL"/>
</dbReference>
<comment type="similarity">
    <text evidence="5">Belongs to the ligand-gated ion channel (TC 1.A.9) family.</text>
</comment>
<dbReference type="SUPFAM" id="SSF90112">
    <property type="entry name" value="Neurotransmitter-gated ion-channel transmembrane pore"/>
    <property type="match status" value="1"/>
</dbReference>
<keyword evidence="3 5" id="KW-1133">Transmembrane helix</keyword>
<evidence type="ECO:0000313" key="9">
    <source>
        <dbReference type="Proteomes" id="UP001347796"/>
    </source>
</evidence>
<dbReference type="CDD" id="cd19051">
    <property type="entry name" value="LGIC_TM_cation"/>
    <property type="match status" value="1"/>
</dbReference>
<evidence type="ECO:0000259" key="6">
    <source>
        <dbReference type="Pfam" id="PF02931"/>
    </source>
</evidence>
<evidence type="ECO:0000313" key="8">
    <source>
        <dbReference type="EMBL" id="KAK6195170.1"/>
    </source>
</evidence>
<comment type="subcellular location">
    <subcellularLocation>
        <location evidence="1">Membrane</location>
        <topology evidence="1">Multi-pass membrane protein</topology>
    </subcellularLocation>
</comment>
<dbReference type="GO" id="GO:0016020">
    <property type="term" value="C:membrane"/>
    <property type="evidence" value="ECO:0007669"/>
    <property type="project" value="UniProtKB-SubCell"/>
</dbReference>
<dbReference type="SUPFAM" id="SSF63712">
    <property type="entry name" value="Nicotinic receptor ligand binding domain-like"/>
    <property type="match status" value="1"/>
</dbReference>
<feature type="transmembrane region" description="Helical" evidence="5">
    <location>
        <begin position="272"/>
        <end position="290"/>
    </location>
</feature>
<evidence type="ECO:0000256" key="1">
    <source>
        <dbReference type="ARBA" id="ARBA00004141"/>
    </source>
</evidence>
<dbReference type="InterPro" id="IPR038050">
    <property type="entry name" value="Neuro_actylchol_rec"/>
</dbReference>
<dbReference type="InterPro" id="IPR006201">
    <property type="entry name" value="Neur_channel"/>
</dbReference>
<accession>A0AAN8KEA6</accession>
<keyword evidence="5" id="KW-0407">Ion channel</keyword>
<dbReference type="InterPro" id="IPR018000">
    <property type="entry name" value="Neurotransmitter_ion_chnl_CS"/>
</dbReference>
<dbReference type="InterPro" id="IPR006202">
    <property type="entry name" value="Neur_chan_lig-bd"/>
</dbReference>
<feature type="domain" description="Neurotransmitter-gated ion-channel transmembrane" evidence="7">
    <location>
        <begin position="248"/>
        <end position="392"/>
    </location>
</feature>
<name>A0AAN8KEA6_PATCE</name>
<protein>
    <submittedName>
        <fullName evidence="8">Uncharacterized protein</fullName>
    </submittedName>
</protein>
<dbReference type="PROSITE" id="PS00236">
    <property type="entry name" value="NEUROTR_ION_CHANNEL"/>
    <property type="match status" value="1"/>
</dbReference>
<feature type="transmembrane region" description="Helical" evidence="5">
    <location>
        <begin position="6"/>
        <end position="29"/>
    </location>
</feature>
<feature type="domain" description="Neurotransmitter-gated ion-channel ligand-binding" evidence="6">
    <location>
        <begin position="34"/>
        <end position="239"/>
    </location>
</feature>
<evidence type="ECO:0000256" key="2">
    <source>
        <dbReference type="ARBA" id="ARBA00022692"/>
    </source>
</evidence>